<reference evidence="1" key="2">
    <citation type="journal article" date="2021" name="PeerJ">
        <title>Extensive microbial diversity within the chicken gut microbiome revealed by metagenomics and culture.</title>
        <authorList>
            <person name="Gilroy R."/>
            <person name="Ravi A."/>
            <person name="Getino M."/>
            <person name="Pursley I."/>
            <person name="Horton D.L."/>
            <person name="Alikhan N.F."/>
            <person name="Baker D."/>
            <person name="Gharbi K."/>
            <person name="Hall N."/>
            <person name="Watson M."/>
            <person name="Adriaenssens E.M."/>
            <person name="Foster-Nyarko E."/>
            <person name="Jarju S."/>
            <person name="Secka A."/>
            <person name="Antonio M."/>
            <person name="Oren A."/>
            <person name="Chaudhuri R.R."/>
            <person name="La Ragione R."/>
            <person name="Hildebrand F."/>
            <person name="Pallen M.J."/>
        </authorList>
    </citation>
    <scope>NUCLEOTIDE SEQUENCE</scope>
    <source>
        <strain evidence="1">21143</strain>
    </source>
</reference>
<proteinExistence type="predicted"/>
<protein>
    <submittedName>
        <fullName evidence="1">DUF4292 domain-containing protein</fullName>
    </submittedName>
</protein>
<reference evidence="1" key="1">
    <citation type="submission" date="2020-10" db="EMBL/GenBank/DDBJ databases">
        <authorList>
            <person name="Gilroy R."/>
        </authorList>
    </citation>
    <scope>NUCLEOTIDE SEQUENCE</scope>
    <source>
        <strain evidence="1">21143</strain>
    </source>
</reference>
<accession>A0A9D1GFI5</accession>
<dbReference type="InterPro" id="IPR025634">
    <property type="entry name" value="DUF4292"/>
</dbReference>
<dbReference type="EMBL" id="DVKT01000060">
    <property type="protein sequence ID" value="HIT39923.1"/>
    <property type="molecule type" value="Genomic_DNA"/>
</dbReference>
<comment type="caution">
    <text evidence="1">The sequence shown here is derived from an EMBL/GenBank/DDBJ whole genome shotgun (WGS) entry which is preliminary data.</text>
</comment>
<dbReference type="Proteomes" id="UP000886722">
    <property type="component" value="Unassembled WGS sequence"/>
</dbReference>
<dbReference type="Pfam" id="PF14125">
    <property type="entry name" value="DUF4292"/>
    <property type="match status" value="1"/>
</dbReference>
<name>A0A9D1GFI5_9BACT</name>
<evidence type="ECO:0000313" key="2">
    <source>
        <dbReference type="Proteomes" id="UP000886722"/>
    </source>
</evidence>
<dbReference type="AlphaFoldDB" id="A0A9D1GFI5"/>
<sequence>MNRWVLVSMVLLVALSGCRNRYATVSEDLLPLAKELSPDRLFSEVLVRHDKDTSAQMKAMAYVSLGGNTARSRVQIRWARDRALQISILPLMGVEICRMVLTPDTVYLIDRYHKQYVKESVDEWQGQSSMDISFGSIQSLFLARPFLPGGKTLPDDVLLFDVAAVGEGYRYTYSPGQPACDYHFEIDNRACLGAVLWNTPSSSRSLVCRYAGYHMVEESVSPTQMTFALSGFFSEPVSFFFEKMEFDWNTPQNISMAVSLQYKRTDLQTWIETILR</sequence>
<gene>
    <name evidence="1" type="ORF">IAD06_07815</name>
</gene>
<evidence type="ECO:0000313" key="1">
    <source>
        <dbReference type="EMBL" id="HIT39923.1"/>
    </source>
</evidence>
<organism evidence="1 2">
    <name type="scientific">Candidatus Caccoplasma intestinavium</name>
    <dbReference type="NCBI Taxonomy" id="2840716"/>
    <lineage>
        <taxon>Bacteria</taxon>
        <taxon>Pseudomonadati</taxon>
        <taxon>Bacteroidota</taxon>
        <taxon>Bacteroidia</taxon>
        <taxon>Bacteroidales</taxon>
        <taxon>Bacteroidaceae</taxon>
        <taxon>Bacteroidaceae incertae sedis</taxon>
        <taxon>Candidatus Caccoplasma</taxon>
    </lineage>
</organism>
<dbReference type="PROSITE" id="PS51257">
    <property type="entry name" value="PROKAR_LIPOPROTEIN"/>
    <property type="match status" value="1"/>
</dbReference>